<evidence type="ECO:0000313" key="2">
    <source>
        <dbReference type="Proteomes" id="UP000676336"/>
    </source>
</evidence>
<dbReference type="AlphaFoldDB" id="A0A8S3J0Q7"/>
<dbReference type="EMBL" id="CAJOBI010337683">
    <property type="protein sequence ID" value="CAF5208292.1"/>
    <property type="molecule type" value="Genomic_DNA"/>
</dbReference>
<accession>A0A8S3J0Q7</accession>
<comment type="caution">
    <text evidence="1">The sequence shown here is derived from an EMBL/GenBank/DDBJ whole genome shotgun (WGS) entry which is preliminary data.</text>
</comment>
<feature type="non-terminal residue" evidence="1">
    <location>
        <position position="1"/>
    </location>
</feature>
<organism evidence="1 2">
    <name type="scientific">Rotaria magnacalcarata</name>
    <dbReference type="NCBI Taxonomy" id="392030"/>
    <lineage>
        <taxon>Eukaryota</taxon>
        <taxon>Metazoa</taxon>
        <taxon>Spiralia</taxon>
        <taxon>Gnathifera</taxon>
        <taxon>Rotifera</taxon>
        <taxon>Eurotatoria</taxon>
        <taxon>Bdelloidea</taxon>
        <taxon>Philodinida</taxon>
        <taxon>Philodinidae</taxon>
        <taxon>Rotaria</taxon>
    </lineage>
</organism>
<proteinExistence type="predicted"/>
<reference evidence="1" key="1">
    <citation type="submission" date="2021-02" db="EMBL/GenBank/DDBJ databases">
        <authorList>
            <person name="Nowell W R."/>
        </authorList>
    </citation>
    <scope>NUCLEOTIDE SEQUENCE</scope>
</reference>
<dbReference type="Proteomes" id="UP000676336">
    <property type="component" value="Unassembled WGS sequence"/>
</dbReference>
<name>A0A8S3J0Q7_9BILA</name>
<gene>
    <name evidence="1" type="ORF">SMN809_LOCUS77567</name>
</gene>
<protein>
    <submittedName>
        <fullName evidence="1">Uncharacterized protein</fullName>
    </submittedName>
</protein>
<evidence type="ECO:0000313" key="1">
    <source>
        <dbReference type="EMBL" id="CAF5208292.1"/>
    </source>
</evidence>
<sequence>CSQIQVLANCLLTPPIALLPTVRTTSDDSEFNDMLKNAYRIVLKWMFVSTSLLWHIGDVVRRPSWASKIFRFRHFLKSFEQVQLKVNLH</sequence>